<gene>
    <name evidence="2" type="ORF">NRB56_07320</name>
</gene>
<evidence type="ECO:0000313" key="3">
    <source>
        <dbReference type="Proteomes" id="UP000431401"/>
    </source>
</evidence>
<organism evidence="2 3">
    <name type="scientific">Nocardia aurantia</name>
    <dbReference type="NCBI Taxonomy" id="2585199"/>
    <lineage>
        <taxon>Bacteria</taxon>
        <taxon>Bacillati</taxon>
        <taxon>Actinomycetota</taxon>
        <taxon>Actinomycetes</taxon>
        <taxon>Mycobacteriales</taxon>
        <taxon>Nocardiaceae</taxon>
        <taxon>Nocardia</taxon>
    </lineage>
</organism>
<dbReference type="EMBL" id="WEGI01000002">
    <property type="protein sequence ID" value="MQY25176.1"/>
    <property type="molecule type" value="Genomic_DNA"/>
</dbReference>
<dbReference type="Gene3D" id="1.10.10.10">
    <property type="entry name" value="Winged helix-like DNA-binding domain superfamily/Winged helix DNA-binding domain"/>
    <property type="match status" value="1"/>
</dbReference>
<name>A0A7K0DH88_9NOCA</name>
<accession>A0A7K0DH88</accession>
<feature type="domain" description="HTH marR-type" evidence="1">
    <location>
        <begin position="27"/>
        <end position="126"/>
    </location>
</feature>
<dbReference type="InterPro" id="IPR036388">
    <property type="entry name" value="WH-like_DNA-bd_sf"/>
</dbReference>
<keyword evidence="3" id="KW-1185">Reference proteome</keyword>
<proteinExistence type="predicted"/>
<dbReference type="SMART" id="SM00347">
    <property type="entry name" value="HTH_MARR"/>
    <property type="match status" value="1"/>
</dbReference>
<evidence type="ECO:0000313" key="2">
    <source>
        <dbReference type="EMBL" id="MQY25176.1"/>
    </source>
</evidence>
<evidence type="ECO:0000259" key="1">
    <source>
        <dbReference type="SMART" id="SM00347"/>
    </source>
</evidence>
<dbReference type="InterPro" id="IPR036390">
    <property type="entry name" value="WH_DNA-bd_sf"/>
</dbReference>
<dbReference type="GO" id="GO:0003700">
    <property type="term" value="F:DNA-binding transcription factor activity"/>
    <property type="evidence" value="ECO:0007669"/>
    <property type="project" value="InterPro"/>
</dbReference>
<dbReference type="RefSeq" id="WP_153339113.1">
    <property type="nucleotide sequence ID" value="NZ_WEGI01000002.1"/>
</dbReference>
<dbReference type="InterPro" id="IPR011991">
    <property type="entry name" value="ArsR-like_HTH"/>
</dbReference>
<dbReference type="InterPro" id="IPR000835">
    <property type="entry name" value="HTH_MarR-typ"/>
</dbReference>
<protein>
    <recommendedName>
        <fullName evidence="1">HTH marR-type domain-containing protein</fullName>
    </recommendedName>
</protein>
<dbReference type="CDD" id="cd00090">
    <property type="entry name" value="HTH_ARSR"/>
    <property type="match status" value="1"/>
</dbReference>
<dbReference type="Pfam" id="PF01047">
    <property type="entry name" value="MarR"/>
    <property type="match status" value="1"/>
</dbReference>
<comment type="caution">
    <text evidence="2">The sequence shown here is derived from an EMBL/GenBank/DDBJ whole genome shotgun (WGS) entry which is preliminary data.</text>
</comment>
<dbReference type="OrthoDB" id="3239785at2"/>
<dbReference type="AlphaFoldDB" id="A0A7K0DH88"/>
<dbReference type="SUPFAM" id="SSF46785">
    <property type="entry name" value="Winged helix' DNA-binding domain"/>
    <property type="match status" value="1"/>
</dbReference>
<dbReference type="Proteomes" id="UP000431401">
    <property type="component" value="Unassembled WGS sequence"/>
</dbReference>
<reference evidence="2 3" key="1">
    <citation type="submission" date="2019-10" db="EMBL/GenBank/DDBJ databases">
        <title>Nocardia macrotermitis sp. nov. and Nocardia aurantia sp. nov., isolated from the gut of fungus growing-termite Macrotermes natalensis.</title>
        <authorList>
            <person name="Benndorf R."/>
            <person name="Schwitalla J."/>
            <person name="Martin K."/>
            <person name="De Beer W."/>
            <person name="Kaster A.-K."/>
            <person name="Vollmers J."/>
            <person name="Poulsen M."/>
            <person name="Beemelmanns C."/>
        </authorList>
    </citation>
    <scope>NUCLEOTIDE SEQUENCE [LARGE SCALE GENOMIC DNA]</scope>
    <source>
        <strain evidence="2 3">RB56</strain>
    </source>
</reference>
<sequence>MDRPIPDIELETMLLGRRMNPGTSRRREGSALDRYSAYVLLSRIRDEGPMSIGQLSDAFGLDASTLNRQTAAMRRVGLVERIPDPDGGIARKFRITEEGRRRLELERLGNIAGLNQVFEHWPDEDIAEFAAYLRRFNVDIERMEGRSWPRAVDSRQAG</sequence>